<accession>A0ABQ9FSF3</accession>
<name>A0ABQ9FSF3_TEGGR</name>
<proteinExistence type="predicted"/>
<protein>
    <submittedName>
        <fullName evidence="1">Uncharacterized protein</fullName>
    </submittedName>
</protein>
<sequence length="60" mass="7444">MTVMLQALRTILNWYLSEFESKNKHFYKISTCKYWYFGFPVFDSRRIFYFVVFVKIIGRN</sequence>
<comment type="caution">
    <text evidence="1">The sequence shown here is derived from an EMBL/GenBank/DDBJ whole genome shotgun (WGS) entry which is preliminary data.</text>
</comment>
<gene>
    <name evidence="1" type="ORF">KUTeg_001781</name>
</gene>
<evidence type="ECO:0000313" key="1">
    <source>
        <dbReference type="EMBL" id="KAJ8320194.1"/>
    </source>
</evidence>
<reference evidence="1 2" key="1">
    <citation type="submission" date="2022-12" db="EMBL/GenBank/DDBJ databases">
        <title>Chromosome-level genome of Tegillarca granosa.</title>
        <authorList>
            <person name="Kim J."/>
        </authorList>
    </citation>
    <scope>NUCLEOTIDE SEQUENCE [LARGE SCALE GENOMIC DNA]</scope>
    <source>
        <strain evidence="1">Teg-2019</strain>
        <tissue evidence="1">Adductor muscle</tissue>
    </source>
</reference>
<organism evidence="1 2">
    <name type="scientific">Tegillarca granosa</name>
    <name type="common">Malaysian cockle</name>
    <name type="synonym">Anadara granosa</name>
    <dbReference type="NCBI Taxonomy" id="220873"/>
    <lineage>
        <taxon>Eukaryota</taxon>
        <taxon>Metazoa</taxon>
        <taxon>Spiralia</taxon>
        <taxon>Lophotrochozoa</taxon>
        <taxon>Mollusca</taxon>
        <taxon>Bivalvia</taxon>
        <taxon>Autobranchia</taxon>
        <taxon>Pteriomorphia</taxon>
        <taxon>Arcoida</taxon>
        <taxon>Arcoidea</taxon>
        <taxon>Arcidae</taxon>
        <taxon>Tegillarca</taxon>
    </lineage>
</organism>
<keyword evidence="2" id="KW-1185">Reference proteome</keyword>
<evidence type="ECO:0000313" key="2">
    <source>
        <dbReference type="Proteomes" id="UP001217089"/>
    </source>
</evidence>
<dbReference type="EMBL" id="JARBDR010000141">
    <property type="protein sequence ID" value="KAJ8320194.1"/>
    <property type="molecule type" value="Genomic_DNA"/>
</dbReference>
<dbReference type="Proteomes" id="UP001217089">
    <property type="component" value="Unassembled WGS sequence"/>
</dbReference>